<dbReference type="Gene3D" id="3.40.50.300">
    <property type="entry name" value="P-loop containing nucleotide triphosphate hydrolases"/>
    <property type="match status" value="1"/>
</dbReference>
<protein>
    <submittedName>
        <fullName evidence="2">Dynamin family protein</fullName>
    </submittedName>
</protein>
<dbReference type="PANTHER" id="PTHR42698">
    <property type="entry name" value="GTPASE ERA"/>
    <property type="match status" value="1"/>
</dbReference>
<dbReference type="InterPro" id="IPR045063">
    <property type="entry name" value="Dynamin_N"/>
</dbReference>
<dbReference type="GO" id="GO:0019843">
    <property type="term" value="F:rRNA binding"/>
    <property type="evidence" value="ECO:0007669"/>
    <property type="project" value="TreeGrafter"/>
</dbReference>
<evidence type="ECO:0000313" key="2">
    <source>
        <dbReference type="EMBL" id="SEE05809.1"/>
    </source>
</evidence>
<dbReference type="GO" id="GO:0005829">
    <property type="term" value="C:cytosol"/>
    <property type="evidence" value="ECO:0007669"/>
    <property type="project" value="TreeGrafter"/>
</dbReference>
<dbReference type="RefSeq" id="WP_175476966.1">
    <property type="nucleotide sequence ID" value="NZ_FNTX01000001.1"/>
</dbReference>
<keyword evidence="3" id="KW-1185">Reference proteome</keyword>
<dbReference type="GO" id="GO:0000028">
    <property type="term" value="P:ribosomal small subunit assembly"/>
    <property type="evidence" value="ECO:0007669"/>
    <property type="project" value="TreeGrafter"/>
</dbReference>
<dbReference type="Pfam" id="PF00350">
    <property type="entry name" value="Dynamin_N"/>
    <property type="match status" value="1"/>
</dbReference>
<reference evidence="3" key="1">
    <citation type="submission" date="2016-10" db="EMBL/GenBank/DDBJ databases">
        <authorList>
            <person name="Varghese N."/>
            <person name="Submissions S."/>
        </authorList>
    </citation>
    <scope>NUCLEOTIDE SEQUENCE [LARGE SCALE GENOMIC DNA]</scope>
    <source>
        <strain evidence="3">DSM 21368</strain>
    </source>
</reference>
<dbReference type="Proteomes" id="UP000199220">
    <property type="component" value="Unassembled WGS sequence"/>
</dbReference>
<gene>
    <name evidence="2" type="ORF">SAMN04488554_1419</name>
</gene>
<dbReference type="EMBL" id="FNTX01000001">
    <property type="protein sequence ID" value="SEE05809.1"/>
    <property type="molecule type" value="Genomic_DNA"/>
</dbReference>
<proteinExistence type="predicted"/>
<dbReference type="InterPro" id="IPR027417">
    <property type="entry name" value="P-loop_NTPase"/>
</dbReference>
<dbReference type="GO" id="GO:0043024">
    <property type="term" value="F:ribosomal small subunit binding"/>
    <property type="evidence" value="ECO:0007669"/>
    <property type="project" value="TreeGrafter"/>
</dbReference>
<dbReference type="PANTHER" id="PTHR42698:SF1">
    <property type="entry name" value="GTPASE ERA, MITOCHONDRIAL"/>
    <property type="match status" value="1"/>
</dbReference>
<dbReference type="GO" id="GO:0005525">
    <property type="term" value="F:GTP binding"/>
    <property type="evidence" value="ECO:0007669"/>
    <property type="project" value="InterPro"/>
</dbReference>
<feature type="domain" description="Dynamin N-terminal" evidence="1">
    <location>
        <begin position="56"/>
        <end position="100"/>
    </location>
</feature>
<dbReference type="InterPro" id="IPR005662">
    <property type="entry name" value="GTPase_Era-like"/>
</dbReference>
<evidence type="ECO:0000259" key="1">
    <source>
        <dbReference type="Pfam" id="PF00350"/>
    </source>
</evidence>
<organism evidence="2 3">
    <name type="scientific">Ruania alba</name>
    <dbReference type="NCBI Taxonomy" id="648782"/>
    <lineage>
        <taxon>Bacteria</taxon>
        <taxon>Bacillati</taxon>
        <taxon>Actinomycetota</taxon>
        <taxon>Actinomycetes</taxon>
        <taxon>Micrococcales</taxon>
        <taxon>Ruaniaceae</taxon>
        <taxon>Ruania</taxon>
    </lineage>
</organism>
<name>A0A1H5FQX3_9MICO</name>
<evidence type="ECO:0000313" key="3">
    <source>
        <dbReference type="Proteomes" id="UP000199220"/>
    </source>
</evidence>
<dbReference type="SUPFAM" id="SSF52540">
    <property type="entry name" value="P-loop containing nucleoside triphosphate hydrolases"/>
    <property type="match status" value="1"/>
</dbReference>
<accession>A0A1H5FQX3</accession>
<dbReference type="AlphaFoldDB" id="A0A1H5FQX3"/>
<dbReference type="STRING" id="648782.SAMN04488554_1419"/>
<sequence>MDDALQDLRTAIAGAQLPLETSDAPIARRHRGQLTAQLEDYVIPRAASLEAPLLAVVGGSTGAGKSTLVNALVGERVARTSALRPTTRDPLLIHHPSDADWFVQPRVLPHLARVQGKSVPDDGGGVVRLVATNQVGPGLALLDAPDIDSVVDANRELAGQLLAAADLWVFVTTAHRYADAVPWDLLRDAARRDVVVAVVLDRIPPPVLHDVSTDLEAMLSAEGLGEAPLFLLTETDLGPDAMLPEGAVDELAEWLDTLTEDASSRAQVARQTLHGAVRDVADGAQHLADAVLAQQRLARDLHRRVATAYDTTDLLTTLADGAMLRGEVLSRWQDFVGTGEFFRSVETTVGRVRDRVTAFLTGRPQPAREVKEAIGHGLHAVLVDQADTAAERAFRAFATEPAARGLLPGHTLEAAAPEFSEHAAEQIRAWQRYLLELVQNEGQDKRTTARIMAFGVNGVAVVLMVVAFASTGGLVGAEVAIAGGTAVVAQKLLEAIFGDQAVRRLAERAREDLHDRVRTLMAQDQQRFTQLLPDPDQAETSAVVLRDAATAAVAAVEAAGR</sequence>